<dbReference type="Pfam" id="PF10294">
    <property type="entry name" value="Methyltransf_16"/>
    <property type="match status" value="1"/>
</dbReference>
<sequence length="371" mass="41825">MTSSTTKDHLFELTRQYASLSAQNTLIYGNISHTTIQDFLIKNIISSDHFSQYPPSTQYQKSFWKRVIVHLESSSNEDEDAEFELSPDIYERYLSLITSRPSGVKPSLSVGEGPPEKSFITYFWKPPVNSPNRGVNEPYLKATLLESRAMIEMGTTGLNTWTASFVLAQYFVDHPDLVVGRDVLEFGSGIGFTAIVLSSLQVLWHRPHSRLGKLWFTDVEETVLTTCQSNIALPCNLSSLHTGVKVQTLDWFASLDEERKPSVAKLLKEDIAPHVIIGADIVYDPLLIRPLLATLQMALEPDPRNSPICALFALTLRTQRTKSEFFRTAKDMNLIVDDISKEAPRSVAFLSGTTPHRDFQDVNLFRFSMMT</sequence>
<reference evidence="1 2" key="1">
    <citation type="journal article" date="2019" name="Nat. Ecol. Evol.">
        <title>Megaphylogeny resolves global patterns of mushroom evolution.</title>
        <authorList>
            <person name="Varga T."/>
            <person name="Krizsan K."/>
            <person name="Foldi C."/>
            <person name="Dima B."/>
            <person name="Sanchez-Garcia M."/>
            <person name="Sanchez-Ramirez S."/>
            <person name="Szollosi G.J."/>
            <person name="Szarkandi J.G."/>
            <person name="Papp V."/>
            <person name="Albert L."/>
            <person name="Andreopoulos W."/>
            <person name="Angelini C."/>
            <person name="Antonin V."/>
            <person name="Barry K.W."/>
            <person name="Bougher N.L."/>
            <person name="Buchanan P."/>
            <person name="Buyck B."/>
            <person name="Bense V."/>
            <person name="Catcheside P."/>
            <person name="Chovatia M."/>
            <person name="Cooper J."/>
            <person name="Damon W."/>
            <person name="Desjardin D."/>
            <person name="Finy P."/>
            <person name="Geml J."/>
            <person name="Haridas S."/>
            <person name="Hughes K."/>
            <person name="Justo A."/>
            <person name="Karasinski D."/>
            <person name="Kautmanova I."/>
            <person name="Kiss B."/>
            <person name="Kocsube S."/>
            <person name="Kotiranta H."/>
            <person name="LaButti K.M."/>
            <person name="Lechner B.E."/>
            <person name="Liimatainen K."/>
            <person name="Lipzen A."/>
            <person name="Lukacs Z."/>
            <person name="Mihaltcheva S."/>
            <person name="Morgado L.N."/>
            <person name="Niskanen T."/>
            <person name="Noordeloos M.E."/>
            <person name="Ohm R.A."/>
            <person name="Ortiz-Santana B."/>
            <person name="Ovrebo C."/>
            <person name="Racz N."/>
            <person name="Riley R."/>
            <person name="Savchenko A."/>
            <person name="Shiryaev A."/>
            <person name="Soop K."/>
            <person name="Spirin V."/>
            <person name="Szebenyi C."/>
            <person name="Tomsovsky M."/>
            <person name="Tulloss R.E."/>
            <person name="Uehling J."/>
            <person name="Grigoriev I.V."/>
            <person name="Vagvolgyi C."/>
            <person name="Papp T."/>
            <person name="Martin F.M."/>
            <person name="Miettinen O."/>
            <person name="Hibbett D.S."/>
            <person name="Nagy L.G."/>
        </authorList>
    </citation>
    <scope>NUCLEOTIDE SEQUENCE [LARGE SCALE GENOMIC DNA]</scope>
    <source>
        <strain evidence="1 2">CBS 121175</strain>
    </source>
</reference>
<dbReference type="STRING" id="230819.A0A5C3L1S0"/>
<dbReference type="Gene3D" id="3.40.50.150">
    <property type="entry name" value="Vaccinia Virus protein VP39"/>
    <property type="match status" value="1"/>
</dbReference>
<gene>
    <name evidence="1" type="ORF">FA15DRAFT_637058</name>
</gene>
<proteinExistence type="predicted"/>
<dbReference type="Proteomes" id="UP000307440">
    <property type="component" value="Unassembled WGS sequence"/>
</dbReference>
<name>A0A5C3L1S0_COPMA</name>
<dbReference type="GO" id="GO:0008757">
    <property type="term" value="F:S-adenosylmethionine-dependent methyltransferase activity"/>
    <property type="evidence" value="ECO:0007669"/>
    <property type="project" value="UniProtKB-ARBA"/>
</dbReference>
<dbReference type="OrthoDB" id="194386at2759"/>
<evidence type="ECO:0000313" key="2">
    <source>
        <dbReference type="Proteomes" id="UP000307440"/>
    </source>
</evidence>
<dbReference type="PANTHER" id="PTHR14614">
    <property type="entry name" value="HEPATOCELLULAR CARCINOMA-ASSOCIATED ANTIGEN"/>
    <property type="match status" value="1"/>
</dbReference>
<dbReference type="AlphaFoldDB" id="A0A5C3L1S0"/>
<dbReference type="InterPro" id="IPR019410">
    <property type="entry name" value="Methyltransf_16"/>
</dbReference>
<dbReference type="InterPro" id="IPR029063">
    <property type="entry name" value="SAM-dependent_MTases_sf"/>
</dbReference>
<organism evidence="1 2">
    <name type="scientific">Coprinopsis marcescibilis</name>
    <name type="common">Agaric fungus</name>
    <name type="synonym">Psathyrella marcescibilis</name>
    <dbReference type="NCBI Taxonomy" id="230819"/>
    <lineage>
        <taxon>Eukaryota</taxon>
        <taxon>Fungi</taxon>
        <taxon>Dikarya</taxon>
        <taxon>Basidiomycota</taxon>
        <taxon>Agaricomycotina</taxon>
        <taxon>Agaricomycetes</taxon>
        <taxon>Agaricomycetidae</taxon>
        <taxon>Agaricales</taxon>
        <taxon>Agaricineae</taxon>
        <taxon>Psathyrellaceae</taxon>
        <taxon>Coprinopsis</taxon>
    </lineage>
</organism>
<keyword evidence="2" id="KW-1185">Reference proteome</keyword>
<protein>
    <recommendedName>
        <fullName evidence="3">FAM86 N-terminal domain-containing protein</fullName>
    </recommendedName>
</protein>
<dbReference type="PANTHER" id="PTHR14614:SF130">
    <property type="entry name" value="PROTEIN-LYSINE N-METHYLTRANSFERASE EEF2KMT"/>
    <property type="match status" value="1"/>
</dbReference>
<evidence type="ECO:0000313" key="1">
    <source>
        <dbReference type="EMBL" id="TFK26675.1"/>
    </source>
</evidence>
<evidence type="ECO:0008006" key="3">
    <source>
        <dbReference type="Google" id="ProtNLM"/>
    </source>
</evidence>
<dbReference type="EMBL" id="ML210172">
    <property type="protein sequence ID" value="TFK26675.1"/>
    <property type="molecule type" value="Genomic_DNA"/>
</dbReference>
<dbReference type="SUPFAM" id="SSF53335">
    <property type="entry name" value="S-adenosyl-L-methionine-dependent methyltransferases"/>
    <property type="match status" value="1"/>
</dbReference>
<accession>A0A5C3L1S0</accession>